<comment type="caution">
    <text evidence="1">The sequence shown here is derived from an EMBL/GenBank/DDBJ whole genome shotgun (WGS) entry which is preliminary data.</text>
</comment>
<organism evidence="1">
    <name type="scientific">Caldicellulosiruptor owensensis</name>
    <dbReference type="NCBI Taxonomy" id="55205"/>
    <lineage>
        <taxon>Bacteria</taxon>
        <taxon>Bacillati</taxon>
        <taxon>Bacillota</taxon>
        <taxon>Bacillota incertae sedis</taxon>
        <taxon>Caldicellulosiruptorales</taxon>
        <taxon>Caldicellulosiruptoraceae</taxon>
        <taxon>Caldicellulosiruptor</taxon>
    </lineage>
</organism>
<name>A0A7C5V4G4_9FIRM</name>
<dbReference type="AlphaFoldDB" id="A0A7C5V4G4"/>
<dbReference type="Gene3D" id="2.30.30.240">
    <property type="entry name" value="PRC-barrel domain"/>
    <property type="match status" value="1"/>
</dbReference>
<dbReference type="EMBL" id="DRUZ01000005">
    <property type="protein sequence ID" value="HHS00982.1"/>
    <property type="molecule type" value="Genomic_DNA"/>
</dbReference>
<evidence type="ECO:0000313" key="1">
    <source>
        <dbReference type="EMBL" id="HHS00982.1"/>
    </source>
</evidence>
<gene>
    <name evidence="1" type="ORF">ENL71_00250</name>
</gene>
<sequence length="78" mass="8816">MLLSEIKNSKPVISQHSGRIVGSSESLELIIDNEGNILSIELKKKRGFRWETEMISWNDIVVIGEDVIIANIKEGEHK</sequence>
<proteinExistence type="predicted"/>
<protein>
    <submittedName>
        <fullName evidence="1">PRC-barrel domain containing protein</fullName>
    </submittedName>
</protein>
<reference evidence="1" key="1">
    <citation type="journal article" date="2020" name="mSystems">
        <title>Genome- and Community-Level Interaction Insights into Carbon Utilization and Element Cycling Functions of Hydrothermarchaeota in Hydrothermal Sediment.</title>
        <authorList>
            <person name="Zhou Z."/>
            <person name="Liu Y."/>
            <person name="Xu W."/>
            <person name="Pan J."/>
            <person name="Luo Z.H."/>
            <person name="Li M."/>
        </authorList>
    </citation>
    <scope>NUCLEOTIDE SEQUENCE [LARGE SCALE GENOMIC DNA]</scope>
    <source>
        <strain evidence="1">SpSt-102</strain>
    </source>
</reference>
<accession>A0A7C5V4G4</accession>